<dbReference type="EC" id="3.1.2.22" evidence="2"/>
<feature type="chain" id="PRO_5020639256" description="Palmitoyl-protein thioesterase 1" evidence="9">
    <location>
        <begin position="19"/>
        <end position="353"/>
    </location>
</feature>
<comment type="similarity">
    <text evidence="1">Belongs to the palmitoyl-protein thioesterase family.</text>
</comment>
<dbReference type="SUPFAM" id="SSF53474">
    <property type="entry name" value="alpha/beta-Hydrolases"/>
    <property type="match status" value="1"/>
</dbReference>
<dbReference type="PANTHER" id="PTHR11247:SF8">
    <property type="entry name" value="PALMITOYL-PROTEIN THIOESTERASE 1"/>
    <property type="match status" value="1"/>
</dbReference>
<dbReference type="PRINTS" id="PR00414">
    <property type="entry name" value="PPTHIESTRASE"/>
</dbReference>
<dbReference type="Pfam" id="PF02089">
    <property type="entry name" value="Palm_thioest"/>
    <property type="match status" value="1"/>
</dbReference>
<protein>
    <recommendedName>
        <fullName evidence="3">Palmitoyl-protein thioesterase 1</fullName>
        <ecNumber evidence="2">3.1.2.22</ecNumber>
    </recommendedName>
    <alternativeName>
        <fullName evidence="8">Palmitoyl-protein hydrolase 1</fullName>
    </alternativeName>
</protein>
<evidence type="ECO:0000256" key="9">
    <source>
        <dbReference type="SAM" id="SignalP"/>
    </source>
</evidence>
<evidence type="ECO:0000256" key="4">
    <source>
        <dbReference type="ARBA" id="ARBA00022729"/>
    </source>
</evidence>
<organism evidence="10 11">
    <name type="scientific">Salinomyces thailandicus</name>
    <dbReference type="NCBI Taxonomy" id="706561"/>
    <lineage>
        <taxon>Eukaryota</taxon>
        <taxon>Fungi</taxon>
        <taxon>Dikarya</taxon>
        <taxon>Ascomycota</taxon>
        <taxon>Pezizomycotina</taxon>
        <taxon>Dothideomycetes</taxon>
        <taxon>Dothideomycetidae</taxon>
        <taxon>Mycosphaerellales</taxon>
        <taxon>Teratosphaeriaceae</taxon>
        <taxon>Salinomyces</taxon>
    </lineage>
</organism>
<name>A0A4U0U5G0_9PEZI</name>
<keyword evidence="4 9" id="KW-0732">Signal</keyword>
<evidence type="ECO:0000256" key="2">
    <source>
        <dbReference type="ARBA" id="ARBA00012423"/>
    </source>
</evidence>
<keyword evidence="11" id="KW-1185">Reference proteome</keyword>
<evidence type="ECO:0000313" key="10">
    <source>
        <dbReference type="EMBL" id="TKA30164.1"/>
    </source>
</evidence>
<sequence>MRILTLPSILSYLAFASALPTSHAPLTASSSVAKPLPLLIWHGLGDTYDADGLRETGQLAEKINPGTYISYVHVDEDSTKDRSGTFFGNITTQIAQVCEDLHQDTNLTSSDGQELRVDALGFSQGGQFLRGLLERCEGVKIRSLVTFGSQHNGIAQFPACGTYDLLCKGATGLIKGNAWTDYIQNRVVPAQYYRTLNETTGMPTQDYLNHSNFLADINNERRVKNQTYADRMASLENFVMYVFEEDVTVIPKESGWFAEVNSTTGEVTPLRERSLYKEDWLGLKRLDEKGGLMLKTHPNGHMQLEDEVLVDVFKTYFGPEEKKRGGSMDLVKDVVLDAVAPAQRVLLDAKEYL</sequence>
<comment type="caution">
    <text evidence="10">The sequence shown here is derived from an EMBL/GenBank/DDBJ whole genome shotgun (WGS) entry which is preliminary data.</text>
</comment>
<evidence type="ECO:0000313" key="11">
    <source>
        <dbReference type="Proteomes" id="UP000308549"/>
    </source>
</evidence>
<accession>A0A4U0U5G0</accession>
<dbReference type="AlphaFoldDB" id="A0A4U0U5G0"/>
<proteinExistence type="inferred from homology"/>
<evidence type="ECO:0000256" key="6">
    <source>
        <dbReference type="ARBA" id="ARBA00023157"/>
    </source>
</evidence>
<evidence type="ECO:0000256" key="8">
    <source>
        <dbReference type="ARBA" id="ARBA00031934"/>
    </source>
</evidence>
<dbReference type="InterPro" id="IPR002472">
    <property type="entry name" value="Palm_thioest"/>
</dbReference>
<evidence type="ECO:0000256" key="5">
    <source>
        <dbReference type="ARBA" id="ARBA00022801"/>
    </source>
</evidence>
<dbReference type="Proteomes" id="UP000308549">
    <property type="component" value="Unassembled WGS sequence"/>
</dbReference>
<dbReference type="InterPro" id="IPR029058">
    <property type="entry name" value="AB_hydrolase_fold"/>
</dbReference>
<dbReference type="PANTHER" id="PTHR11247">
    <property type="entry name" value="PALMITOYL-PROTEIN THIOESTERASE/DOLICHYLDIPHOSPHATASE 1"/>
    <property type="match status" value="1"/>
</dbReference>
<keyword evidence="7" id="KW-0325">Glycoprotein</keyword>
<evidence type="ECO:0000256" key="7">
    <source>
        <dbReference type="ARBA" id="ARBA00023180"/>
    </source>
</evidence>
<evidence type="ECO:0000256" key="3">
    <source>
        <dbReference type="ARBA" id="ARBA00014212"/>
    </source>
</evidence>
<gene>
    <name evidence="10" type="ORF">B0A50_02883</name>
</gene>
<keyword evidence="6" id="KW-1015">Disulfide bond</keyword>
<reference evidence="10 11" key="1">
    <citation type="submission" date="2017-03" db="EMBL/GenBank/DDBJ databases">
        <title>Genomes of endolithic fungi from Antarctica.</title>
        <authorList>
            <person name="Coleine C."/>
            <person name="Masonjones S."/>
            <person name="Stajich J.E."/>
        </authorList>
    </citation>
    <scope>NUCLEOTIDE SEQUENCE [LARGE SCALE GENOMIC DNA]</scope>
    <source>
        <strain evidence="10 11">CCFEE 6315</strain>
    </source>
</reference>
<dbReference type="FunFam" id="3.40.50.1820:FF:000107">
    <property type="entry name" value="Palmitoyl-protein thioesterase 1"/>
    <property type="match status" value="1"/>
</dbReference>
<feature type="signal peptide" evidence="9">
    <location>
        <begin position="1"/>
        <end position="18"/>
    </location>
</feature>
<dbReference type="GO" id="GO:0008474">
    <property type="term" value="F:palmitoyl-(protein) hydrolase activity"/>
    <property type="evidence" value="ECO:0007669"/>
    <property type="project" value="UniProtKB-EC"/>
</dbReference>
<dbReference type="OrthoDB" id="10263094at2759"/>
<dbReference type="EMBL" id="NAJL01000012">
    <property type="protein sequence ID" value="TKA30164.1"/>
    <property type="molecule type" value="Genomic_DNA"/>
</dbReference>
<evidence type="ECO:0000256" key="1">
    <source>
        <dbReference type="ARBA" id="ARBA00010758"/>
    </source>
</evidence>
<keyword evidence="5" id="KW-0378">Hydrolase</keyword>
<dbReference type="Gene3D" id="3.40.50.1820">
    <property type="entry name" value="alpha/beta hydrolase"/>
    <property type="match status" value="1"/>
</dbReference>